<proteinExistence type="predicted"/>
<dbReference type="EMBL" id="NBSK02000007">
    <property type="protein sequence ID" value="KAJ0198182.1"/>
    <property type="molecule type" value="Genomic_DNA"/>
</dbReference>
<reference evidence="1 2" key="1">
    <citation type="journal article" date="2017" name="Nat. Commun.">
        <title>Genome assembly with in vitro proximity ligation data and whole-genome triplication in lettuce.</title>
        <authorList>
            <person name="Reyes-Chin-Wo S."/>
            <person name="Wang Z."/>
            <person name="Yang X."/>
            <person name="Kozik A."/>
            <person name="Arikit S."/>
            <person name="Song C."/>
            <person name="Xia L."/>
            <person name="Froenicke L."/>
            <person name="Lavelle D.O."/>
            <person name="Truco M.J."/>
            <person name="Xia R."/>
            <person name="Zhu S."/>
            <person name="Xu C."/>
            <person name="Xu H."/>
            <person name="Xu X."/>
            <person name="Cox K."/>
            <person name="Korf I."/>
            <person name="Meyers B.C."/>
            <person name="Michelmore R.W."/>
        </authorList>
    </citation>
    <scope>NUCLEOTIDE SEQUENCE [LARGE SCALE GENOMIC DNA]</scope>
    <source>
        <strain evidence="2">cv. Salinas</strain>
        <tissue evidence="1">Seedlings</tissue>
    </source>
</reference>
<dbReference type="Proteomes" id="UP000235145">
    <property type="component" value="Unassembled WGS sequence"/>
</dbReference>
<keyword evidence="2" id="KW-1185">Reference proteome</keyword>
<evidence type="ECO:0000313" key="1">
    <source>
        <dbReference type="EMBL" id="KAJ0198182.1"/>
    </source>
</evidence>
<dbReference type="AlphaFoldDB" id="A0A9R1X736"/>
<accession>A0A9R1X736</accession>
<name>A0A9R1X736_LACSA</name>
<gene>
    <name evidence="1" type="ORF">LSAT_V11C700375320</name>
</gene>
<sequence>MGSKILIRICAPELCIPELSFGTYILNCLINHAKLQHLHAQLQHLQLCATMFRQSCFGDMLTCRWELLFLVHEYRVCVNMKAFCLITYLRFEDYFPPVLILHNSNNIMANLMHVFNDLLHEFGNADAARVSLLYMLKQRFLGKCLRQLVTNNRLAIVSNLDECNKVIWDFTYTQLCTVFDKIEEHLNPTEARVDNRHTYTVQGFVYVFKVFRLCFIIVFKKKQVL</sequence>
<evidence type="ECO:0000313" key="2">
    <source>
        <dbReference type="Proteomes" id="UP000235145"/>
    </source>
</evidence>
<organism evidence="1 2">
    <name type="scientific">Lactuca sativa</name>
    <name type="common">Garden lettuce</name>
    <dbReference type="NCBI Taxonomy" id="4236"/>
    <lineage>
        <taxon>Eukaryota</taxon>
        <taxon>Viridiplantae</taxon>
        <taxon>Streptophyta</taxon>
        <taxon>Embryophyta</taxon>
        <taxon>Tracheophyta</taxon>
        <taxon>Spermatophyta</taxon>
        <taxon>Magnoliopsida</taxon>
        <taxon>eudicotyledons</taxon>
        <taxon>Gunneridae</taxon>
        <taxon>Pentapetalae</taxon>
        <taxon>asterids</taxon>
        <taxon>campanulids</taxon>
        <taxon>Asterales</taxon>
        <taxon>Asteraceae</taxon>
        <taxon>Cichorioideae</taxon>
        <taxon>Cichorieae</taxon>
        <taxon>Lactucinae</taxon>
        <taxon>Lactuca</taxon>
    </lineage>
</organism>
<comment type="caution">
    <text evidence="1">The sequence shown here is derived from an EMBL/GenBank/DDBJ whole genome shotgun (WGS) entry which is preliminary data.</text>
</comment>
<protein>
    <submittedName>
        <fullName evidence="1">Uncharacterized protein</fullName>
    </submittedName>
</protein>